<dbReference type="PANTHER" id="PTHR47504:SF5">
    <property type="entry name" value="RIGHT ORIGIN-BINDING PROTEIN"/>
    <property type="match status" value="1"/>
</dbReference>
<dbReference type="PANTHER" id="PTHR47504">
    <property type="entry name" value="RIGHT ORIGIN-BINDING PROTEIN"/>
    <property type="match status" value="1"/>
</dbReference>
<evidence type="ECO:0000256" key="3">
    <source>
        <dbReference type="ARBA" id="ARBA00023163"/>
    </source>
</evidence>
<dbReference type="Pfam" id="PF06445">
    <property type="entry name" value="GyrI-like"/>
    <property type="match status" value="1"/>
</dbReference>
<dbReference type="InterPro" id="IPR010499">
    <property type="entry name" value="AraC_E-bd"/>
</dbReference>
<dbReference type="SMART" id="SM00342">
    <property type="entry name" value="HTH_ARAC"/>
    <property type="match status" value="1"/>
</dbReference>
<accession>A0ABW6KEM7</accession>
<dbReference type="InterPro" id="IPR011256">
    <property type="entry name" value="Reg_factor_effector_dom_sf"/>
</dbReference>
<evidence type="ECO:0000256" key="2">
    <source>
        <dbReference type="ARBA" id="ARBA00023125"/>
    </source>
</evidence>
<evidence type="ECO:0000313" key="5">
    <source>
        <dbReference type="EMBL" id="MFE8702689.1"/>
    </source>
</evidence>
<dbReference type="InterPro" id="IPR020449">
    <property type="entry name" value="Tscrpt_reg_AraC-type_HTH"/>
</dbReference>
<dbReference type="SUPFAM" id="SSF55136">
    <property type="entry name" value="Probable bacterial effector-binding domain"/>
    <property type="match status" value="1"/>
</dbReference>
<proteinExistence type="predicted"/>
<dbReference type="InterPro" id="IPR050959">
    <property type="entry name" value="MarA-like"/>
</dbReference>
<keyword evidence="3" id="KW-0804">Transcription</keyword>
<evidence type="ECO:0000256" key="1">
    <source>
        <dbReference type="ARBA" id="ARBA00023015"/>
    </source>
</evidence>
<dbReference type="InterPro" id="IPR018062">
    <property type="entry name" value="HTH_AraC-typ_CS"/>
</dbReference>
<feature type="domain" description="HTH araC/xylS-type" evidence="4">
    <location>
        <begin position="6"/>
        <end position="104"/>
    </location>
</feature>
<reference evidence="5 6" key="1">
    <citation type="submission" date="2024-08" db="EMBL/GenBank/DDBJ databases">
        <title>Two novel Cytobacillus novel species.</title>
        <authorList>
            <person name="Liu G."/>
        </authorList>
    </citation>
    <scope>NUCLEOTIDE SEQUENCE [LARGE SCALE GENOMIC DNA]</scope>
    <source>
        <strain evidence="5 6">FJAT-54145</strain>
    </source>
</reference>
<dbReference type="PROSITE" id="PS01124">
    <property type="entry name" value="HTH_ARAC_FAMILY_2"/>
    <property type="match status" value="1"/>
</dbReference>
<dbReference type="PRINTS" id="PR00032">
    <property type="entry name" value="HTHARAC"/>
</dbReference>
<dbReference type="SMART" id="SM00871">
    <property type="entry name" value="AraC_E_bind"/>
    <property type="match status" value="1"/>
</dbReference>
<protein>
    <submittedName>
        <fullName evidence="5">GyrI-like domain-containing protein</fullName>
    </submittedName>
</protein>
<organism evidence="5 6">
    <name type="scientific">Cytobacillus spartinae</name>
    <dbReference type="NCBI Taxonomy" id="3299023"/>
    <lineage>
        <taxon>Bacteria</taxon>
        <taxon>Bacillati</taxon>
        <taxon>Bacillota</taxon>
        <taxon>Bacilli</taxon>
        <taxon>Bacillales</taxon>
        <taxon>Bacillaceae</taxon>
        <taxon>Cytobacillus</taxon>
    </lineage>
</organism>
<keyword evidence="6" id="KW-1185">Reference proteome</keyword>
<keyword evidence="2" id="KW-0238">DNA-binding</keyword>
<gene>
    <name evidence="5" type="ORF">ACFYKX_18980</name>
</gene>
<dbReference type="RefSeq" id="WP_389362923.1">
    <property type="nucleotide sequence ID" value="NZ_JBIACK010000011.1"/>
</dbReference>
<dbReference type="PROSITE" id="PS00041">
    <property type="entry name" value="HTH_ARAC_FAMILY_1"/>
    <property type="match status" value="1"/>
</dbReference>
<sequence>MLQRLNDCLDYIEEHLEDEIDLDVLSSMAYVSRFHFQKMFHMLTGYTFAEYIRRRRLTLAVQELTSPNRKVIDIAIKYGYETPESFSKAFRKVHGISPSQVRDSSQVLKAFPRISFQISIKGEREMNYRFVDKENVEIVGKGIRVSTVNNENLKKIPLFWEEVNSQGIPEHLCELTGGMNVLGVCMDYDHEKEEFTYFIGVENPKSVSIDGYDKKSISASTWAVFESVGAMPHAIQAVWKRIYSEWFPSTGYQHAGGPEFELYLPGDITSEDYISEIWVPVKKQ</sequence>
<dbReference type="InterPro" id="IPR018060">
    <property type="entry name" value="HTH_AraC"/>
</dbReference>
<dbReference type="Gene3D" id="3.20.80.10">
    <property type="entry name" value="Regulatory factor, effector binding domain"/>
    <property type="match status" value="1"/>
</dbReference>
<keyword evidence="1" id="KW-0805">Transcription regulation</keyword>
<dbReference type="Proteomes" id="UP001601059">
    <property type="component" value="Unassembled WGS sequence"/>
</dbReference>
<evidence type="ECO:0000259" key="4">
    <source>
        <dbReference type="PROSITE" id="PS01124"/>
    </source>
</evidence>
<dbReference type="SUPFAM" id="SSF46689">
    <property type="entry name" value="Homeodomain-like"/>
    <property type="match status" value="2"/>
</dbReference>
<dbReference type="InterPro" id="IPR009057">
    <property type="entry name" value="Homeodomain-like_sf"/>
</dbReference>
<evidence type="ECO:0000313" key="6">
    <source>
        <dbReference type="Proteomes" id="UP001601059"/>
    </source>
</evidence>
<dbReference type="InterPro" id="IPR029442">
    <property type="entry name" value="GyrI-like"/>
</dbReference>
<dbReference type="Gene3D" id="1.10.10.60">
    <property type="entry name" value="Homeodomain-like"/>
    <property type="match status" value="2"/>
</dbReference>
<dbReference type="Pfam" id="PF12833">
    <property type="entry name" value="HTH_18"/>
    <property type="match status" value="1"/>
</dbReference>
<name>A0ABW6KEM7_9BACI</name>
<comment type="caution">
    <text evidence="5">The sequence shown here is derived from an EMBL/GenBank/DDBJ whole genome shotgun (WGS) entry which is preliminary data.</text>
</comment>
<dbReference type="EMBL" id="JBIACK010000011">
    <property type="protein sequence ID" value="MFE8702689.1"/>
    <property type="molecule type" value="Genomic_DNA"/>
</dbReference>